<dbReference type="AlphaFoldDB" id="A0A1L3MGU8"/>
<dbReference type="InterPro" id="IPR036866">
    <property type="entry name" value="RibonucZ/Hydroxyglut_hydro"/>
</dbReference>
<dbReference type="Proteomes" id="UP000182938">
    <property type="component" value="Chromosome"/>
</dbReference>
<dbReference type="KEGG" id="jte:ASJ30_08375"/>
<dbReference type="GO" id="GO:0016787">
    <property type="term" value="F:hydrolase activity"/>
    <property type="evidence" value="ECO:0007669"/>
    <property type="project" value="UniProtKB-KW"/>
</dbReference>
<gene>
    <name evidence="2" type="ORF">ASJ30_08375</name>
</gene>
<dbReference type="PANTHER" id="PTHR46233">
    <property type="entry name" value="HYDROXYACYLGLUTATHIONE HYDROLASE GLOC"/>
    <property type="match status" value="1"/>
</dbReference>
<name>A0A1L3MGU8_9MICO</name>
<organism evidence="2 3">
    <name type="scientific">Janibacter indicus</name>
    <dbReference type="NCBI Taxonomy" id="857417"/>
    <lineage>
        <taxon>Bacteria</taxon>
        <taxon>Bacillati</taxon>
        <taxon>Actinomycetota</taxon>
        <taxon>Actinomycetes</taxon>
        <taxon>Micrococcales</taxon>
        <taxon>Intrasporangiaceae</taxon>
        <taxon>Janibacter</taxon>
    </lineage>
</organism>
<dbReference type="Pfam" id="PF00753">
    <property type="entry name" value="Lactamase_B"/>
    <property type="match status" value="1"/>
</dbReference>
<dbReference type="Gene3D" id="3.60.15.10">
    <property type="entry name" value="Ribonuclease Z/Hydroxyacylglutathione hydrolase-like"/>
    <property type="match status" value="1"/>
</dbReference>
<evidence type="ECO:0000259" key="1">
    <source>
        <dbReference type="SMART" id="SM00849"/>
    </source>
</evidence>
<sequence length="225" mass="24617">MSAPTDTYDPDVQPGGPWSTRELAHLTIRKMAVSQMHNNVYLLTCRATGEQLLVDAADEGERIRELVAAGGSGLAQLVTTHQHWDHVRALEETAQTFSPTTQAGADDADALPLAPDVRLQHGDTVRFGEITLDVVHLRGHTPGSVALAYDDPQGQTHLFTGDSLFPGGVGNTKMEGQSFDALFADVTQRVFDVYDDDTWVYPGHGSDTTLGAERPHLDEWRERGW</sequence>
<dbReference type="EMBL" id="CP013290">
    <property type="protein sequence ID" value="APH01550.1"/>
    <property type="molecule type" value="Genomic_DNA"/>
</dbReference>
<dbReference type="CDD" id="cd06262">
    <property type="entry name" value="metallo-hydrolase-like_MBL-fold"/>
    <property type="match status" value="1"/>
</dbReference>
<evidence type="ECO:0000313" key="3">
    <source>
        <dbReference type="Proteomes" id="UP000182938"/>
    </source>
</evidence>
<keyword evidence="3" id="KW-1185">Reference proteome</keyword>
<dbReference type="SMART" id="SM00849">
    <property type="entry name" value="Lactamase_B"/>
    <property type="match status" value="1"/>
</dbReference>
<accession>A0A1L3MGU8</accession>
<dbReference type="SUPFAM" id="SSF56281">
    <property type="entry name" value="Metallo-hydrolase/oxidoreductase"/>
    <property type="match status" value="1"/>
</dbReference>
<dbReference type="RefSeq" id="WP_072624699.1">
    <property type="nucleotide sequence ID" value="NZ_CP013290.1"/>
</dbReference>
<feature type="domain" description="Metallo-beta-lactamase" evidence="1">
    <location>
        <begin position="37"/>
        <end position="204"/>
    </location>
</feature>
<evidence type="ECO:0000313" key="2">
    <source>
        <dbReference type="EMBL" id="APH01550.1"/>
    </source>
</evidence>
<dbReference type="InterPro" id="IPR001279">
    <property type="entry name" value="Metallo-B-lactamas"/>
</dbReference>
<dbReference type="InterPro" id="IPR051453">
    <property type="entry name" value="MBL_Glyoxalase_II"/>
</dbReference>
<keyword evidence="2" id="KW-0378">Hydrolase</keyword>
<reference evidence="2 3" key="1">
    <citation type="submission" date="2015-11" db="EMBL/GenBank/DDBJ databases">
        <authorList>
            <person name="Zhang Y."/>
            <person name="Guo Z."/>
        </authorList>
    </citation>
    <scope>NUCLEOTIDE SEQUENCE [LARGE SCALE GENOMIC DNA]</scope>
    <source>
        <strain evidence="2 3">YFY001</strain>
    </source>
</reference>
<protein>
    <submittedName>
        <fullName evidence="2">Zn-dependent hydrolase</fullName>
    </submittedName>
</protein>
<dbReference type="PANTHER" id="PTHR46233:SF1">
    <property type="entry name" value="CONSERVED PROTEIN"/>
    <property type="match status" value="1"/>
</dbReference>
<proteinExistence type="predicted"/>